<protein>
    <submittedName>
        <fullName evidence="5">Transcriptional regulator, HxlR family</fullName>
    </submittedName>
</protein>
<evidence type="ECO:0000256" key="3">
    <source>
        <dbReference type="ARBA" id="ARBA00023163"/>
    </source>
</evidence>
<dbReference type="InterPro" id="IPR036527">
    <property type="entry name" value="SCP2_sterol-bd_dom_sf"/>
</dbReference>
<dbReference type="InterPro" id="IPR002577">
    <property type="entry name" value="HTH_HxlR"/>
</dbReference>
<dbReference type="InterPro" id="IPR036388">
    <property type="entry name" value="WH-like_DNA-bd_sf"/>
</dbReference>
<dbReference type="SUPFAM" id="SSF55718">
    <property type="entry name" value="SCP-like"/>
    <property type="match status" value="1"/>
</dbReference>
<keyword evidence="2" id="KW-0238">DNA-binding</keyword>
<feature type="domain" description="HTH hxlR-type" evidence="4">
    <location>
        <begin position="22"/>
        <end position="120"/>
    </location>
</feature>
<evidence type="ECO:0000256" key="1">
    <source>
        <dbReference type="ARBA" id="ARBA00023015"/>
    </source>
</evidence>
<name>A0A160TPT7_9ZZZZ</name>
<dbReference type="Pfam" id="PF01638">
    <property type="entry name" value="HxlR"/>
    <property type="match status" value="1"/>
</dbReference>
<dbReference type="PROSITE" id="PS51118">
    <property type="entry name" value="HTH_HXLR"/>
    <property type="match status" value="1"/>
</dbReference>
<organism evidence="5">
    <name type="scientific">hydrothermal vent metagenome</name>
    <dbReference type="NCBI Taxonomy" id="652676"/>
    <lineage>
        <taxon>unclassified sequences</taxon>
        <taxon>metagenomes</taxon>
        <taxon>ecological metagenomes</taxon>
    </lineage>
</organism>
<proteinExistence type="predicted"/>
<dbReference type="SUPFAM" id="SSF46785">
    <property type="entry name" value="Winged helix' DNA-binding domain"/>
    <property type="match status" value="1"/>
</dbReference>
<dbReference type="InterPro" id="IPR036390">
    <property type="entry name" value="WH_DNA-bd_sf"/>
</dbReference>
<dbReference type="GO" id="GO:0003677">
    <property type="term" value="F:DNA binding"/>
    <property type="evidence" value="ECO:0007669"/>
    <property type="project" value="UniProtKB-KW"/>
</dbReference>
<dbReference type="PANTHER" id="PTHR33204:SF18">
    <property type="entry name" value="TRANSCRIPTIONAL REGULATORY PROTEIN"/>
    <property type="match status" value="1"/>
</dbReference>
<keyword evidence="3" id="KW-0804">Transcription</keyword>
<dbReference type="Gene3D" id="3.30.1050.10">
    <property type="entry name" value="SCP2 sterol-binding domain"/>
    <property type="match status" value="1"/>
</dbReference>
<reference evidence="5" key="1">
    <citation type="submission" date="2015-10" db="EMBL/GenBank/DDBJ databases">
        <authorList>
            <person name="Gilbert D.G."/>
        </authorList>
    </citation>
    <scope>NUCLEOTIDE SEQUENCE</scope>
</reference>
<evidence type="ECO:0000313" key="5">
    <source>
        <dbReference type="EMBL" id="CUS46811.1"/>
    </source>
</evidence>
<dbReference type="Gene3D" id="1.10.10.10">
    <property type="entry name" value="Winged helix-like DNA-binding domain superfamily/Winged helix DNA-binding domain"/>
    <property type="match status" value="1"/>
</dbReference>
<gene>
    <name evidence="5" type="ORF">MGWOODY_Smn2370</name>
</gene>
<dbReference type="CDD" id="cd00090">
    <property type="entry name" value="HTH_ARSR"/>
    <property type="match status" value="1"/>
</dbReference>
<dbReference type="EMBL" id="CZQE01000397">
    <property type="protein sequence ID" value="CUS46811.1"/>
    <property type="molecule type" value="Genomic_DNA"/>
</dbReference>
<evidence type="ECO:0000256" key="2">
    <source>
        <dbReference type="ARBA" id="ARBA00023125"/>
    </source>
</evidence>
<accession>A0A160TPT7</accession>
<dbReference type="AlphaFoldDB" id="A0A160TPT7"/>
<sequence>MELEKITNIGKKAEKRWYDDACGTALAMELVGERWSLLIVRELMFGPRRFGELKKALGGISANVLTQRLEGMEEVGILTRRKLPPPASVQVYGLTPWGYASETAIQELGRWAVRSHRHDTTLPLSAASIMLSFRTMIDRSRSGDVNRSVGFRFGEDEFVAEVDGEGIAIRRADPRAADLMFDTDPVTLASVVYGGRPIGDAESAGALKLSGDRALAERFITLFPLPPKTGSA</sequence>
<keyword evidence="1" id="KW-0805">Transcription regulation</keyword>
<dbReference type="InterPro" id="IPR011991">
    <property type="entry name" value="ArsR-like_HTH"/>
</dbReference>
<evidence type="ECO:0000259" key="4">
    <source>
        <dbReference type="PROSITE" id="PS51118"/>
    </source>
</evidence>
<dbReference type="PANTHER" id="PTHR33204">
    <property type="entry name" value="TRANSCRIPTIONAL REGULATOR, MARR FAMILY"/>
    <property type="match status" value="1"/>
</dbReference>